<evidence type="ECO:0000259" key="4">
    <source>
        <dbReference type="PROSITE" id="PS50206"/>
    </source>
</evidence>
<dbReference type="AlphaFoldDB" id="A0AAW8E9U0"/>
<dbReference type="InterPro" id="IPR036873">
    <property type="entry name" value="Rhodanese-like_dom_sf"/>
</dbReference>
<feature type="domain" description="Rhodanese" evidence="4">
    <location>
        <begin position="19"/>
        <end position="143"/>
    </location>
</feature>
<keyword evidence="1 3" id="KW-0808">Transferase</keyword>
<evidence type="ECO:0000256" key="1">
    <source>
        <dbReference type="ARBA" id="ARBA00022679"/>
    </source>
</evidence>
<evidence type="ECO:0000256" key="2">
    <source>
        <dbReference type="ARBA" id="ARBA00022737"/>
    </source>
</evidence>
<dbReference type="Proteomes" id="UP001224845">
    <property type="component" value="Unassembled WGS sequence"/>
</dbReference>
<dbReference type="CDD" id="cd01449">
    <property type="entry name" value="TST_Repeat_2"/>
    <property type="match status" value="1"/>
</dbReference>
<dbReference type="SMART" id="SM00450">
    <property type="entry name" value="RHOD"/>
    <property type="match status" value="2"/>
</dbReference>
<proteinExistence type="predicted"/>
<protein>
    <recommendedName>
        <fullName evidence="3">Sulfurtransferase</fullName>
    </recommendedName>
</protein>
<dbReference type="SUPFAM" id="SSF52821">
    <property type="entry name" value="Rhodanese/Cell cycle control phosphatase"/>
    <property type="match status" value="2"/>
</dbReference>
<evidence type="ECO:0000256" key="3">
    <source>
        <dbReference type="RuleBase" id="RU000507"/>
    </source>
</evidence>
<dbReference type="PANTHER" id="PTHR11364">
    <property type="entry name" value="THIOSULFATE SULFERTANSFERASE"/>
    <property type="match status" value="1"/>
</dbReference>
<dbReference type="CDD" id="cd01448">
    <property type="entry name" value="TST_Repeat_1"/>
    <property type="match status" value="1"/>
</dbReference>
<dbReference type="PROSITE" id="PS50206">
    <property type="entry name" value="RHODANESE_3"/>
    <property type="match status" value="2"/>
</dbReference>
<dbReference type="RefSeq" id="WP_307591595.1">
    <property type="nucleotide sequence ID" value="NZ_JAUSRV010000001.1"/>
</dbReference>
<keyword evidence="2" id="KW-0677">Repeat</keyword>
<feature type="domain" description="Rhodanese" evidence="4">
    <location>
        <begin position="200"/>
        <end position="305"/>
    </location>
</feature>
<organism evidence="5 6">
    <name type="scientific">Variovorax paradoxus</name>
    <dbReference type="NCBI Taxonomy" id="34073"/>
    <lineage>
        <taxon>Bacteria</taxon>
        <taxon>Pseudomonadati</taxon>
        <taxon>Pseudomonadota</taxon>
        <taxon>Betaproteobacteria</taxon>
        <taxon>Burkholderiales</taxon>
        <taxon>Comamonadaceae</taxon>
        <taxon>Variovorax</taxon>
    </lineage>
</organism>
<gene>
    <name evidence="5" type="ORF">J2W39_000169</name>
</gene>
<comment type="caution">
    <text evidence="5">The sequence shown here is derived from an EMBL/GenBank/DDBJ whole genome shotgun (WGS) entry which is preliminary data.</text>
</comment>
<dbReference type="InterPro" id="IPR001307">
    <property type="entry name" value="Thiosulphate_STrfase_CS"/>
</dbReference>
<dbReference type="PROSITE" id="PS00683">
    <property type="entry name" value="RHODANESE_2"/>
    <property type="match status" value="1"/>
</dbReference>
<dbReference type="GO" id="GO:0004792">
    <property type="term" value="F:thiosulfate-cyanide sulfurtransferase activity"/>
    <property type="evidence" value="ECO:0007669"/>
    <property type="project" value="InterPro"/>
</dbReference>
<name>A0AAW8E9U0_VARPD</name>
<evidence type="ECO:0000313" key="6">
    <source>
        <dbReference type="Proteomes" id="UP001224845"/>
    </source>
</evidence>
<sequence>MELDSSPLVTTEWLAAHLDDPSLRVVDVRWRSRYENGRGVSFDDPEGYLSGHIPGAVFAGMISDLSDPNHPVPDMLAPAEQFASAMGRLGIGNDTLVVAYDNMGLPLGSARLWWALSHFGHDRVRVLDGGLKDWQAEGRPISTDPVTPSPVRFTVRSRSGWSATKAEVAAALGQPSTVLVDCLNAELYEGGGDRHLWGQRAGHIPGAVNVPYLSNIDPSLATATAAEREKLLASGRSFRFSRPEALAELYRAAGIDPEKEVITYCGRGYAGACGLLALKVLGYERVRLYDGSWAEWSADLSLPVEVGQRASTPK</sequence>
<dbReference type="Gene3D" id="3.40.250.10">
    <property type="entry name" value="Rhodanese-like domain"/>
    <property type="match status" value="2"/>
</dbReference>
<dbReference type="InterPro" id="IPR001763">
    <property type="entry name" value="Rhodanese-like_dom"/>
</dbReference>
<dbReference type="InterPro" id="IPR045078">
    <property type="entry name" value="TST/MPST-like"/>
</dbReference>
<dbReference type="EMBL" id="JAUSRV010000001">
    <property type="protein sequence ID" value="MDP9968946.1"/>
    <property type="molecule type" value="Genomic_DNA"/>
</dbReference>
<dbReference type="PANTHER" id="PTHR11364:SF27">
    <property type="entry name" value="SULFURTRANSFERASE"/>
    <property type="match status" value="1"/>
</dbReference>
<evidence type="ECO:0000313" key="5">
    <source>
        <dbReference type="EMBL" id="MDP9968946.1"/>
    </source>
</evidence>
<dbReference type="Pfam" id="PF00581">
    <property type="entry name" value="Rhodanese"/>
    <property type="match status" value="2"/>
</dbReference>
<reference evidence="5" key="1">
    <citation type="submission" date="2023-07" db="EMBL/GenBank/DDBJ databases">
        <title>Sorghum-associated microbial communities from plants grown in Nebraska, USA.</title>
        <authorList>
            <person name="Schachtman D."/>
        </authorList>
    </citation>
    <scope>NUCLEOTIDE SEQUENCE</scope>
    <source>
        <strain evidence="5">DS3315</strain>
    </source>
</reference>
<accession>A0AAW8E9U0</accession>